<gene>
    <name evidence="5" type="ORF">GDO81_009021</name>
</gene>
<keyword evidence="2" id="KW-1015">Disulfide bond</keyword>
<name>A0AAV7BN48_ENGPU</name>
<dbReference type="SUPFAM" id="SSF56436">
    <property type="entry name" value="C-type lectin-like"/>
    <property type="match status" value="1"/>
</dbReference>
<dbReference type="AlphaFoldDB" id="A0AAV7BN48"/>
<dbReference type="SMART" id="SM00034">
    <property type="entry name" value="CLECT"/>
    <property type="match status" value="1"/>
</dbReference>
<evidence type="ECO:0000256" key="2">
    <source>
        <dbReference type="ARBA" id="ARBA00023157"/>
    </source>
</evidence>
<dbReference type="InterPro" id="IPR033989">
    <property type="entry name" value="CD209-like_CTLD"/>
</dbReference>
<feature type="transmembrane region" description="Helical" evidence="3">
    <location>
        <begin position="29"/>
        <end position="49"/>
    </location>
</feature>
<dbReference type="EMBL" id="WNYA01000004">
    <property type="protein sequence ID" value="KAG8574061.1"/>
    <property type="molecule type" value="Genomic_DNA"/>
</dbReference>
<dbReference type="InterPro" id="IPR016186">
    <property type="entry name" value="C-type_lectin-like/link_sf"/>
</dbReference>
<keyword evidence="3" id="KW-1133">Transmembrane helix</keyword>
<evidence type="ECO:0000256" key="3">
    <source>
        <dbReference type="SAM" id="Phobius"/>
    </source>
</evidence>
<keyword evidence="3" id="KW-0472">Membrane</keyword>
<dbReference type="Proteomes" id="UP000824782">
    <property type="component" value="Unassembled WGS sequence"/>
</dbReference>
<evidence type="ECO:0000313" key="5">
    <source>
        <dbReference type="EMBL" id="KAG8574061.1"/>
    </source>
</evidence>
<proteinExistence type="predicted"/>
<feature type="domain" description="C-type lectin" evidence="4">
    <location>
        <begin position="101"/>
        <end position="211"/>
    </location>
</feature>
<evidence type="ECO:0000256" key="1">
    <source>
        <dbReference type="ARBA" id="ARBA00022734"/>
    </source>
</evidence>
<keyword evidence="1" id="KW-0430">Lectin</keyword>
<keyword evidence="6" id="KW-1185">Reference proteome</keyword>
<accession>A0AAV7BN48</accession>
<sequence length="218" mass="25341">MENSAKWERLTDNLTLGRMWSYFKERPVILTYVLLALSFILVTILFVVVHTQHFKPEMKELARKDDILGLNITVNSLGEKMKEMERTSKKKNSCEVGWHLFNGNCYFFSDIKSNWYKARTMCVHRSADLVVINNENEQKFIAGVTGSKLYWIGLSDTEDEGKWTWVDGKEYESAYKSWMPGEPNSAGDEDCAQVWKEGKWNDKVCHDTNPFSICEKKL</sequence>
<organism evidence="5 6">
    <name type="scientific">Engystomops pustulosus</name>
    <name type="common">Tungara frog</name>
    <name type="synonym">Physalaemus pustulosus</name>
    <dbReference type="NCBI Taxonomy" id="76066"/>
    <lineage>
        <taxon>Eukaryota</taxon>
        <taxon>Metazoa</taxon>
        <taxon>Chordata</taxon>
        <taxon>Craniata</taxon>
        <taxon>Vertebrata</taxon>
        <taxon>Euteleostomi</taxon>
        <taxon>Amphibia</taxon>
        <taxon>Batrachia</taxon>
        <taxon>Anura</taxon>
        <taxon>Neobatrachia</taxon>
        <taxon>Hyloidea</taxon>
        <taxon>Leptodactylidae</taxon>
        <taxon>Leiuperinae</taxon>
        <taxon>Engystomops</taxon>
    </lineage>
</organism>
<keyword evidence="3" id="KW-0812">Transmembrane</keyword>
<dbReference type="PANTHER" id="PTHR22803">
    <property type="entry name" value="MANNOSE, PHOSPHOLIPASE, LECTIN RECEPTOR RELATED"/>
    <property type="match status" value="1"/>
</dbReference>
<dbReference type="InterPro" id="IPR018378">
    <property type="entry name" value="C-type_lectin_CS"/>
</dbReference>
<dbReference type="CDD" id="cd03590">
    <property type="entry name" value="CLECT_DC-SIGN_like"/>
    <property type="match status" value="1"/>
</dbReference>
<protein>
    <recommendedName>
        <fullName evidence="4">C-type lectin domain-containing protein</fullName>
    </recommendedName>
</protein>
<dbReference type="PROSITE" id="PS50041">
    <property type="entry name" value="C_TYPE_LECTIN_2"/>
    <property type="match status" value="1"/>
</dbReference>
<evidence type="ECO:0000313" key="6">
    <source>
        <dbReference type="Proteomes" id="UP000824782"/>
    </source>
</evidence>
<reference evidence="5" key="1">
    <citation type="thesis" date="2020" institute="ProQuest LLC" country="789 East Eisenhower Parkway, Ann Arbor, MI, USA">
        <title>Comparative Genomics and Chromosome Evolution.</title>
        <authorList>
            <person name="Mudd A.B."/>
        </authorList>
    </citation>
    <scope>NUCLEOTIDE SEQUENCE</scope>
    <source>
        <strain evidence="5">237g6f4</strain>
        <tissue evidence="5">Blood</tissue>
    </source>
</reference>
<evidence type="ECO:0000259" key="4">
    <source>
        <dbReference type="PROSITE" id="PS50041"/>
    </source>
</evidence>
<dbReference type="Gene3D" id="3.10.100.10">
    <property type="entry name" value="Mannose-Binding Protein A, subunit A"/>
    <property type="match status" value="1"/>
</dbReference>
<dbReference type="InterPro" id="IPR001304">
    <property type="entry name" value="C-type_lectin-like"/>
</dbReference>
<dbReference type="PROSITE" id="PS00615">
    <property type="entry name" value="C_TYPE_LECTIN_1"/>
    <property type="match status" value="1"/>
</dbReference>
<dbReference type="InterPro" id="IPR050111">
    <property type="entry name" value="C-type_lectin/snaclec_domain"/>
</dbReference>
<dbReference type="GO" id="GO:0030246">
    <property type="term" value="F:carbohydrate binding"/>
    <property type="evidence" value="ECO:0007669"/>
    <property type="project" value="UniProtKB-KW"/>
</dbReference>
<dbReference type="Pfam" id="PF00059">
    <property type="entry name" value="Lectin_C"/>
    <property type="match status" value="1"/>
</dbReference>
<dbReference type="InterPro" id="IPR016187">
    <property type="entry name" value="CTDL_fold"/>
</dbReference>
<comment type="caution">
    <text evidence="5">The sequence shown here is derived from an EMBL/GenBank/DDBJ whole genome shotgun (WGS) entry which is preliminary data.</text>
</comment>